<comment type="caution">
    <text evidence="9">The sequence shown here is derived from an EMBL/GenBank/DDBJ whole genome shotgun (WGS) entry which is preliminary data.</text>
</comment>
<evidence type="ECO:0000256" key="3">
    <source>
        <dbReference type="ARBA" id="ARBA00022475"/>
    </source>
</evidence>
<evidence type="ECO:0000256" key="2">
    <source>
        <dbReference type="ARBA" id="ARBA00022448"/>
    </source>
</evidence>
<keyword evidence="10" id="KW-1185">Reference proteome</keyword>
<dbReference type="Proteomes" id="UP000249590">
    <property type="component" value="Unassembled WGS sequence"/>
</dbReference>
<dbReference type="CDD" id="cd06261">
    <property type="entry name" value="TM_PBP2"/>
    <property type="match status" value="1"/>
</dbReference>
<proteinExistence type="inferred from homology"/>
<keyword evidence="2 7" id="KW-0813">Transport</keyword>
<evidence type="ECO:0000313" key="9">
    <source>
        <dbReference type="EMBL" id="RAI04503.1"/>
    </source>
</evidence>
<feature type="transmembrane region" description="Helical" evidence="7">
    <location>
        <begin position="82"/>
        <end position="104"/>
    </location>
</feature>
<dbReference type="GO" id="GO:0055085">
    <property type="term" value="P:transmembrane transport"/>
    <property type="evidence" value="ECO:0007669"/>
    <property type="project" value="InterPro"/>
</dbReference>
<keyword evidence="5 7" id="KW-1133">Transmembrane helix</keyword>
<dbReference type="Pfam" id="PF12911">
    <property type="entry name" value="OppC_N"/>
    <property type="match status" value="1"/>
</dbReference>
<keyword evidence="6 7" id="KW-0472">Membrane</keyword>
<comment type="subcellular location">
    <subcellularLocation>
        <location evidence="1 7">Cell membrane</location>
        <topology evidence="1 7">Multi-pass membrane protein</topology>
    </subcellularLocation>
</comment>
<dbReference type="InterPro" id="IPR025966">
    <property type="entry name" value="OppC_N"/>
</dbReference>
<accession>A0A8B2NYP6</accession>
<name>A0A8B2NYP6_9HYPH</name>
<dbReference type="Gene3D" id="1.10.3720.10">
    <property type="entry name" value="MetI-like"/>
    <property type="match status" value="1"/>
</dbReference>
<organism evidence="9 10">
    <name type="scientific">Acuticoccus sediminis</name>
    <dbReference type="NCBI Taxonomy" id="2184697"/>
    <lineage>
        <taxon>Bacteria</taxon>
        <taxon>Pseudomonadati</taxon>
        <taxon>Pseudomonadota</taxon>
        <taxon>Alphaproteobacteria</taxon>
        <taxon>Hyphomicrobiales</taxon>
        <taxon>Amorphaceae</taxon>
        <taxon>Acuticoccus</taxon>
    </lineage>
</organism>
<feature type="transmembrane region" description="Helical" evidence="7">
    <location>
        <begin position="145"/>
        <end position="162"/>
    </location>
</feature>
<evidence type="ECO:0000256" key="5">
    <source>
        <dbReference type="ARBA" id="ARBA00022989"/>
    </source>
</evidence>
<dbReference type="GO" id="GO:0005886">
    <property type="term" value="C:plasma membrane"/>
    <property type="evidence" value="ECO:0007669"/>
    <property type="project" value="UniProtKB-SubCell"/>
</dbReference>
<dbReference type="SUPFAM" id="SSF161098">
    <property type="entry name" value="MetI-like"/>
    <property type="match status" value="1"/>
</dbReference>
<evidence type="ECO:0000256" key="1">
    <source>
        <dbReference type="ARBA" id="ARBA00004651"/>
    </source>
</evidence>
<sequence length="287" mass="30174">MEAIGDKAGRRRRAGVLTPARIAGAVVLAIVLTAVFAPWIATHDPFDQDLFSLNAAPGGEHLLGTDHIGRDVFSRLVMGARLTLMVGAGGTLVAFLLGGALGLLGMALGRWGEMAVFAFIDLVRAVPGILLALLIIVAVGEGTGPVTLALGISFAPFFAYVARATYKREAAQDYVRVAGLFGGGRLHVLRLHILPNLFGSLITQAAIILPRCIVTESVLSFLGLGSSPDAPTWGRMISDASRYLEVSPHAILAPILALIALTVSLLVLGDALRERFDPLRARSGAAR</sequence>
<dbReference type="EMBL" id="QHHQ01000001">
    <property type="protein sequence ID" value="RAI04503.1"/>
    <property type="molecule type" value="Genomic_DNA"/>
</dbReference>
<feature type="transmembrane region" description="Helical" evidence="7">
    <location>
        <begin position="251"/>
        <end position="272"/>
    </location>
</feature>
<evidence type="ECO:0000256" key="7">
    <source>
        <dbReference type="RuleBase" id="RU363032"/>
    </source>
</evidence>
<gene>
    <name evidence="9" type="ORF">DLJ53_04010</name>
</gene>
<feature type="transmembrane region" description="Helical" evidence="7">
    <location>
        <begin position="20"/>
        <end position="41"/>
    </location>
</feature>
<protein>
    <submittedName>
        <fullName evidence="9">ABC transporter permease</fullName>
    </submittedName>
</protein>
<dbReference type="Pfam" id="PF00528">
    <property type="entry name" value="BPD_transp_1"/>
    <property type="match status" value="1"/>
</dbReference>
<comment type="similarity">
    <text evidence="7">Belongs to the binding-protein-dependent transport system permease family.</text>
</comment>
<feature type="transmembrane region" description="Helical" evidence="7">
    <location>
        <begin position="116"/>
        <end position="139"/>
    </location>
</feature>
<evidence type="ECO:0000313" key="10">
    <source>
        <dbReference type="Proteomes" id="UP000249590"/>
    </source>
</evidence>
<feature type="domain" description="ABC transmembrane type-1" evidence="8">
    <location>
        <begin position="80"/>
        <end position="267"/>
    </location>
</feature>
<dbReference type="InterPro" id="IPR050366">
    <property type="entry name" value="BP-dependent_transpt_permease"/>
</dbReference>
<dbReference type="OrthoDB" id="9766870at2"/>
<dbReference type="PROSITE" id="PS50928">
    <property type="entry name" value="ABC_TM1"/>
    <property type="match status" value="1"/>
</dbReference>
<dbReference type="InterPro" id="IPR035906">
    <property type="entry name" value="MetI-like_sf"/>
</dbReference>
<dbReference type="PANTHER" id="PTHR43386:SF25">
    <property type="entry name" value="PEPTIDE ABC TRANSPORTER PERMEASE PROTEIN"/>
    <property type="match status" value="1"/>
</dbReference>
<evidence type="ECO:0000259" key="8">
    <source>
        <dbReference type="PROSITE" id="PS50928"/>
    </source>
</evidence>
<dbReference type="InterPro" id="IPR000515">
    <property type="entry name" value="MetI-like"/>
</dbReference>
<evidence type="ECO:0000256" key="6">
    <source>
        <dbReference type="ARBA" id="ARBA00023136"/>
    </source>
</evidence>
<keyword evidence="4 7" id="KW-0812">Transmembrane</keyword>
<dbReference type="PANTHER" id="PTHR43386">
    <property type="entry name" value="OLIGOPEPTIDE TRANSPORT SYSTEM PERMEASE PROTEIN APPC"/>
    <property type="match status" value="1"/>
</dbReference>
<evidence type="ECO:0000256" key="4">
    <source>
        <dbReference type="ARBA" id="ARBA00022692"/>
    </source>
</evidence>
<dbReference type="AlphaFoldDB" id="A0A8B2NYP6"/>
<keyword evidence="3" id="KW-1003">Cell membrane</keyword>
<reference evidence="9 10" key="1">
    <citation type="submission" date="2018-05" db="EMBL/GenBank/DDBJ databases">
        <title>Acuticoccus sediminis sp. nov., isolated from deep-sea sediment of Indian Ocean.</title>
        <authorList>
            <person name="Liu X."/>
            <person name="Lai Q."/>
            <person name="Du Y."/>
            <person name="Sun F."/>
            <person name="Zhang X."/>
            <person name="Wang S."/>
            <person name="Shao Z."/>
        </authorList>
    </citation>
    <scope>NUCLEOTIDE SEQUENCE [LARGE SCALE GENOMIC DNA]</scope>
    <source>
        <strain evidence="9 10">PTG4-2</strain>
    </source>
</reference>